<evidence type="ECO:0000256" key="2">
    <source>
        <dbReference type="SAM" id="Phobius"/>
    </source>
</evidence>
<proteinExistence type="predicted"/>
<accession>A0A1H6JQB3</accession>
<feature type="region of interest" description="Disordered" evidence="1">
    <location>
        <begin position="96"/>
        <end position="171"/>
    </location>
</feature>
<name>A0A1H6JQB3_RUMFL</name>
<evidence type="ECO:0000256" key="1">
    <source>
        <dbReference type="SAM" id="MobiDB-lite"/>
    </source>
</evidence>
<gene>
    <name evidence="3" type="ORF">SAMN02910265_01787</name>
</gene>
<feature type="region of interest" description="Disordered" evidence="1">
    <location>
        <begin position="193"/>
        <end position="217"/>
    </location>
</feature>
<evidence type="ECO:0000313" key="4">
    <source>
        <dbReference type="Proteomes" id="UP000183190"/>
    </source>
</evidence>
<feature type="transmembrane region" description="Helical" evidence="2">
    <location>
        <begin position="56"/>
        <end position="76"/>
    </location>
</feature>
<evidence type="ECO:0000313" key="3">
    <source>
        <dbReference type="EMBL" id="SEH62027.1"/>
    </source>
</evidence>
<dbReference type="Proteomes" id="UP000183190">
    <property type="component" value="Unassembled WGS sequence"/>
</dbReference>
<dbReference type="RefSeq" id="WP_074716566.1">
    <property type="nucleotide sequence ID" value="NZ_FNWV01000005.1"/>
</dbReference>
<dbReference type="OrthoDB" id="1821346at2"/>
<reference evidence="3 4" key="1">
    <citation type="submission" date="2016-10" db="EMBL/GenBank/DDBJ databases">
        <authorList>
            <person name="de Groot N.N."/>
        </authorList>
    </citation>
    <scope>NUCLEOTIDE SEQUENCE [LARGE SCALE GENOMIC DNA]</scope>
    <source>
        <strain evidence="3 4">YAD2003</strain>
    </source>
</reference>
<dbReference type="EMBL" id="FNWV01000005">
    <property type="protein sequence ID" value="SEH62027.1"/>
    <property type="molecule type" value="Genomic_DNA"/>
</dbReference>
<feature type="compositionally biased region" description="Polar residues" evidence="1">
    <location>
        <begin position="109"/>
        <end position="120"/>
    </location>
</feature>
<dbReference type="AlphaFoldDB" id="A0A1H6JQB3"/>
<sequence length="311" mass="34433">MNKNDLFEAIDLIDDDLIREAQISSETYSKVKTDEPKPDMTVSGVEVRSGIRWQRVTAIASAFILISGLGILGAYLHENRPTRHIQPTEFVIPAATESTSETADKQTESTEAVTTKITSSPKKETKESTNTVTTSKSDSETSTAASAPTESSEPTPAENTQSDEKNPVVTVTQPVTISTTTAKKNIVTSKLTKTTQKSVTTTTAKQTEPKVTEPEPTTEDNWVIHLPCTKTSDIAWNAYQCPEMFEILRSITYTPGDERGMCNTYLIDNDDNHRIYALNFEDKWVMKFGTDGTDWGYASMPDRLYELFCGS</sequence>
<feature type="compositionally biased region" description="Low complexity" evidence="1">
    <location>
        <begin position="193"/>
        <end position="206"/>
    </location>
</feature>
<protein>
    <submittedName>
        <fullName evidence="3">Uncharacterized protein</fullName>
    </submittedName>
</protein>
<keyword evidence="2" id="KW-0472">Membrane</keyword>
<organism evidence="3 4">
    <name type="scientific">Ruminococcus flavefaciens</name>
    <dbReference type="NCBI Taxonomy" id="1265"/>
    <lineage>
        <taxon>Bacteria</taxon>
        <taxon>Bacillati</taxon>
        <taxon>Bacillota</taxon>
        <taxon>Clostridia</taxon>
        <taxon>Eubacteriales</taxon>
        <taxon>Oscillospiraceae</taxon>
        <taxon>Ruminococcus</taxon>
    </lineage>
</organism>
<keyword evidence="2" id="KW-1133">Transmembrane helix</keyword>
<feature type="compositionally biased region" description="Low complexity" evidence="1">
    <location>
        <begin position="131"/>
        <end position="158"/>
    </location>
</feature>
<keyword evidence="2" id="KW-0812">Transmembrane</keyword>